<feature type="domain" description="Ras-associating" evidence="2">
    <location>
        <begin position="27"/>
        <end position="113"/>
    </location>
</feature>
<dbReference type="HOGENOM" id="CLU_023207_1_1_1"/>
<dbReference type="PANTHER" id="PTHR11243">
    <property type="entry name" value="GROWTH FACTOR RECEPTOR-BOUND PROTEIN"/>
    <property type="match status" value="1"/>
</dbReference>
<feature type="non-terminal residue" evidence="3">
    <location>
        <position position="1"/>
    </location>
</feature>
<gene>
    <name evidence="3" type="ORF">CAPTEDRAFT_106328</name>
</gene>
<reference evidence="4" key="3">
    <citation type="submission" date="2015-06" db="UniProtKB">
        <authorList>
            <consortium name="EnsemblMetazoa"/>
        </authorList>
    </citation>
    <scope>IDENTIFICATION</scope>
</reference>
<dbReference type="Proteomes" id="UP000014760">
    <property type="component" value="Unassembled WGS sequence"/>
</dbReference>
<name>R7VGV5_CAPTE</name>
<dbReference type="InterPro" id="IPR011993">
    <property type="entry name" value="PH-like_dom_sf"/>
</dbReference>
<dbReference type="OMA" id="QAYYSDT"/>
<feature type="domain" description="PH" evidence="1">
    <location>
        <begin position="153"/>
        <end position="263"/>
    </location>
</feature>
<dbReference type="EMBL" id="AMQN01003958">
    <property type="status" value="NOT_ANNOTATED_CDS"/>
    <property type="molecule type" value="Genomic_DNA"/>
</dbReference>
<dbReference type="SUPFAM" id="SSF50729">
    <property type="entry name" value="PH domain-like"/>
    <property type="match status" value="1"/>
</dbReference>
<dbReference type="InterPro" id="IPR000159">
    <property type="entry name" value="RA_dom"/>
</dbReference>
<dbReference type="Gene3D" id="2.30.29.30">
    <property type="entry name" value="Pleckstrin-homology domain (PH domain)/Phosphotyrosine-binding domain (PTB)"/>
    <property type="match status" value="1"/>
</dbReference>
<evidence type="ECO:0000259" key="2">
    <source>
        <dbReference type="PROSITE" id="PS50200"/>
    </source>
</evidence>
<dbReference type="InterPro" id="IPR001849">
    <property type="entry name" value="PH_domain"/>
</dbReference>
<dbReference type="CDD" id="cd01259">
    <property type="entry name" value="PH_APBB1IP"/>
    <property type="match status" value="1"/>
</dbReference>
<dbReference type="CDD" id="cd01787">
    <property type="entry name" value="RA_MRL"/>
    <property type="match status" value="1"/>
</dbReference>
<evidence type="ECO:0000313" key="5">
    <source>
        <dbReference type="Proteomes" id="UP000014760"/>
    </source>
</evidence>
<dbReference type="EMBL" id="KB292298">
    <property type="protein sequence ID" value="ELU17839.1"/>
    <property type="molecule type" value="Genomic_DNA"/>
</dbReference>
<dbReference type="PROSITE" id="PS50200">
    <property type="entry name" value="RA"/>
    <property type="match status" value="1"/>
</dbReference>
<reference evidence="3 5" key="2">
    <citation type="journal article" date="2013" name="Nature">
        <title>Insights into bilaterian evolution from three spiralian genomes.</title>
        <authorList>
            <person name="Simakov O."/>
            <person name="Marletaz F."/>
            <person name="Cho S.J."/>
            <person name="Edsinger-Gonzales E."/>
            <person name="Havlak P."/>
            <person name="Hellsten U."/>
            <person name="Kuo D.H."/>
            <person name="Larsson T."/>
            <person name="Lv J."/>
            <person name="Arendt D."/>
            <person name="Savage R."/>
            <person name="Osoegawa K."/>
            <person name="de Jong P."/>
            <person name="Grimwood J."/>
            <person name="Chapman J.A."/>
            <person name="Shapiro H."/>
            <person name="Aerts A."/>
            <person name="Otillar R.P."/>
            <person name="Terry A.Y."/>
            <person name="Boore J.L."/>
            <person name="Grigoriev I.V."/>
            <person name="Lindberg D.R."/>
            <person name="Seaver E.C."/>
            <person name="Weisblat D.A."/>
            <person name="Putnam N.H."/>
            <person name="Rokhsar D.S."/>
        </authorList>
    </citation>
    <scope>NUCLEOTIDE SEQUENCE</scope>
    <source>
        <strain evidence="3 5">I ESC-2004</strain>
    </source>
</reference>
<dbReference type="InterPro" id="IPR039665">
    <property type="entry name" value="PH_APBB1IP"/>
</dbReference>
<evidence type="ECO:0000259" key="1">
    <source>
        <dbReference type="PROSITE" id="PS50003"/>
    </source>
</evidence>
<evidence type="ECO:0000313" key="4">
    <source>
        <dbReference type="EnsemblMetazoa" id="CapteP106328"/>
    </source>
</evidence>
<dbReference type="Pfam" id="PF21989">
    <property type="entry name" value="RA_2"/>
    <property type="match status" value="1"/>
</dbReference>
<dbReference type="AlphaFoldDB" id="R7VGV5"/>
<reference evidence="5" key="1">
    <citation type="submission" date="2012-12" db="EMBL/GenBank/DDBJ databases">
        <authorList>
            <person name="Hellsten U."/>
            <person name="Grimwood J."/>
            <person name="Chapman J.A."/>
            <person name="Shapiro H."/>
            <person name="Aerts A."/>
            <person name="Otillar R.P."/>
            <person name="Terry A.Y."/>
            <person name="Boore J.L."/>
            <person name="Simakov O."/>
            <person name="Marletaz F."/>
            <person name="Cho S.-J."/>
            <person name="Edsinger-Gonzales E."/>
            <person name="Havlak P."/>
            <person name="Kuo D.-H."/>
            <person name="Larsson T."/>
            <person name="Lv J."/>
            <person name="Arendt D."/>
            <person name="Savage R."/>
            <person name="Osoegawa K."/>
            <person name="de Jong P."/>
            <person name="Lindberg D.R."/>
            <person name="Seaver E.C."/>
            <person name="Weisblat D.A."/>
            <person name="Putnam N.H."/>
            <person name="Grigoriev I.V."/>
            <person name="Rokhsar D.S."/>
        </authorList>
    </citation>
    <scope>NUCLEOTIDE SEQUENCE</scope>
    <source>
        <strain evidence="5">I ESC-2004</strain>
    </source>
</reference>
<dbReference type="Gene3D" id="3.10.20.90">
    <property type="entry name" value="Phosphatidylinositol 3-kinase Catalytic Subunit, Chain A, domain 1"/>
    <property type="match status" value="1"/>
</dbReference>
<dbReference type="EnsemblMetazoa" id="CapteT106328">
    <property type="protein sequence ID" value="CapteP106328"/>
    <property type="gene ID" value="CapteG106328"/>
</dbReference>
<evidence type="ECO:0000313" key="3">
    <source>
        <dbReference type="EMBL" id="ELU17839.1"/>
    </source>
</evidence>
<dbReference type="InterPro" id="IPR029071">
    <property type="entry name" value="Ubiquitin-like_domsf"/>
</dbReference>
<accession>R7VGV5</accession>
<dbReference type="PANTHER" id="PTHR11243:SF23">
    <property type="entry name" value="LD06925P"/>
    <property type="match status" value="1"/>
</dbReference>
<proteinExistence type="predicted"/>
<evidence type="ECO:0008006" key="6">
    <source>
        <dbReference type="Google" id="ProtNLM"/>
    </source>
</evidence>
<dbReference type="GO" id="GO:0007165">
    <property type="term" value="P:signal transduction"/>
    <property type="evidence" value="ECO:0007669"/>
    <property type="project" value="InterPro"/>
</dbReference>
<keyword evidence="5" id="KW-1185">Reference proteome</keyword>
<dbReference type="OrthoDB" id="6235964at2759"/>
<dbReference type="PROSITE" id="PS50003">
    <property type="entry name" value="PH_DOMAIN"/>
    <property type="match status" value="1"/>
</dbReference>
<sequence>FQAEQQVKMKEEKVRLALEKLKDANIKKLFVRAHTTDGSSKSILVDEEMTVAEIVEMLISKNHATPSVKWSIVEQLPDLHMERNFEDHDCLVENLVFWLRESENKIVFSERTDKYDVFCTPEKYLVDPPESDMSLVQRETLIEEFFSPKSPRIPELDGMLYLKSDGKKVWKRLYFVLRASGLYYNPKGKVKSSKDLVCLQKFDLVEVYTSINWRKFFKAPTEFGFALKHPQIQKKGSKHIKYLCAEDMTSFLQWLTGIRMAKV</sequence>
<dbReference type="SMART" id="SM00314">
    <property type="entry name" value="RA"/>
    <property type="match status" value="1"/>
</dbReference>
<dbReference type="Pfam" id="PF00169">
    <property type="entry name" value="PH"/>
    <property type="match status" value="1"/>
</dbReference>
<dbReference type="InterPro" id="IPR039664">
    <property type="entry name" value="GRB/APBB1IP"/>
</dbReference>
<dbReference type="SUPFAM" id="SSF54236">
    <property type="entry name" value="Ubiquitin-like"/>
    <property type="match status" value="1"/>
</dbReference>
<protein>
    <recommendedName>
        <fullName evidence="6">Ras-associating domain-containing protein</fullName>
    </recommendedName>
</protein>
<dbReference type="STRING" id="283909.R7VGV5"/>
<organism evidence="3">
    <name type="scientific">Capitella teleta</name>
    <name type="common">Polychaete worm</name>
    <dbReference type="NCBI Taxonomy" id="283909"/>
    <lineage>
        <taxon>Eukaryota</taxon>
        <taxon>Metazoa</taxon>
        <taxon>Spiralia</taxon>
        <taxon>Lophotrochozoa</taxon>
        <taxon>Annelida</taxon>
        <taxon>Polychaeta</taxon>
        <taxon>Sedentaria</taxon>
        <taxon>Scolecida</taxon>
        <taxon>Capitellidae</taxon>
        <taxon>Capitella</taxon>
    </lineage>
</organism>